<dbReference type="AlphaFoldDB" id="N1PNQ0"/>
<dbReference type="GO" id="GO:0003735">
    <property type="term" value="F:structural constituent of ribosome"/>
    <property type="evidence" value="ECO:0007669"/>
    <property type="project" value="InterPro"/>
</dbReference>
<accession>N1PNQ0</accession>
<dbReference type="OrthoDB" id="5542239at2759"/>
<evidence type="ECO:0000256" key="1">
    <source>
        <dbReference type="ARBA" id="ARBA00004173"/>
    </source>
</evidence>
<reference evidence="10" key="1">
    <citation type="journal article" date="2012" name="PLoS Genet.">
        <title>The genomes of the fungal plant pathogens Cladosporium fulvum and Dothistroma septosporum reveal adaptation to different hosts and lifestyles but also signatures of common ancestry.</title>
        <authorList>
            <person name="de Wit P.J.G.M."/>
            <person name="van der Burgt A."/>
            <person name="Oekmen B."/>
            <person name="Stergiopoulos I."/>
            <person name="Abd-Elsalam K.A."/>
            <person name="Aerts A.L."/>
            <person name="Bahkali A.H."/>
            <person name="Beenen H.G."/>
            <person name="Chettri P."/>
            <person name="Cox M.P."/>
            <person name="Datema E."/>
            <person name="de Vries R.P."/>
            <person name="Dhillon B."/>
            <person name="Ganley A.R."/>
            <person name="Griffiths S.A."/>
            <person name="Guo Y."/>
            <person name="Hamelin R.C."/>
            <person name="Henrissat B."/>
            <person name="Kabir M.S."/>
            <person name="Jashni M.K."/>
            <person name="Kema G."/>
            <person name="Klaubauf S."/>
            <person name="Lapidus A."/>
            <person name="Levasseur A."/>
            <person name="Lindquist E."/>
            <person name="Mehrabi R."/>
            <person name="Ohm R.A."/>
            <person name="Owen T.J."/>
            <person name="Salamov A."/>
            <person name="Schwelm A."/>
            <person name="Schijlen E."/>
            <person name="Sun H."/>
            <person name="van den Burg H.A."/>
            <person name="van Ham R.C.H.J."/>
            <person name="Zhang S."/>
            <person name="Goodwin S.B."/>
            <person name="Grigoriev I.V."/>
            <person name="Collemare J."/>
            <person name="Bradshaw R.E."/>
        </authorList>
    </citation>
    <scope>NUCLEOTIDE SEQUENCE [LARGE SCALE GENOMIC DNA]</scope>
    <source>
        <strain evidence="10">NZE10 / CBS 128990</strain>
    </source>
</reference>
<dbReference type="GO" id="GO:0005763">
    <property type="term" value="C:mitochondrial small ribosomal subunit"/>
    <property type="evidence" value="ECO:0007669"/>
    <property type="project" value="InterPro"/>
</dbReference>
<dbReference type="PANTHER" id="PTHR37799:SF1">
    <property type="entry name" value="SMALL RIBOSOMAL SUBUNIT PROTEIN MS23"/>
    <property type="match status" value="1"/>
</dbReference>
<feature type="region of interest" description="Disordered" evidence="8">
    <location>
        <begin position="247"/>
        <end position="286"/>
    </location>
</feature>
<evidence type="ECO:0000256" key="5">
    <source>
        <dbReference type="ARBA" id="ARBA00023274"/>
    </source>
</evidence>
<dbReference type="EMBL" id="KB446539">
    <property type="protein sequence ID" value="EME44548.1"/>
    <property type="molecule type" value="Genomic_DNA"/>
</dbReference>
<dbReference type="STRING" id="675120.N1PNQ0"/>
<feature type="region of interest" description="Disordered" evidence="8">
    <location>
        <begin position="27"/>
        <end position="64"/>
    </location>
</feature>
<dbReference type="HOGENOM" id="CLU_081350_0_0_1"/>
<evidence type="ECO:0000256" key="6">
    <source>
        <dbReference type="ARBA" id="ARBA00035137"/>
    </source>
</evidence>
<keyword evidence="5" id="KW-0687">Ribonucleoprotein</keyword>
<dbReference type="OMA" id="FYEIRAQ"/>
<evidence type="ECO:0000256" key="8">
    <source>
        <dbReference type="SAM" id="MobiDB-lite"/>
    </source>
</evidence>
<dbReference type="eggNOG" id="ENOG502RZQQ">
    <property type="taxonomic scope" value="Eukaryota"/>
</dbReference>
<evidence type="ECO:0000313" key="9">
    <source>
        <dbReference type="EMBL" id="EME44548.1"/>
    </source>
</evidence>
<comment type="subcellular location">
    <subcellularLocation>
        <location evidence="1">Mitochondrion</location>
    </subcellularLocation>
</comment>
<organism evidence="9 10">
    <name type="scientific">Dothistroma septosporum (strain NZE10 / CBS 128990)</name>
    <name type="common">Red band needle blight fungus</name>
    <name type="synonym">Mycosphaerella pini</name>
    <dbReference type="NCBI Taxonomy" id="675120"/>
    <lineage>
        <taxon>Eukaryota</taxon>
        <taxon>Fungi</taxon>
        <taxon>Dikarya</taxon>
        <taxon>Ascomycota</taxon>
        <taxon>Pezizomycotina</taxon>
        <taxon>Dothideomycetes</taxon>
        <taxon>Dothideomycetidae</taxon>
        <taxon>Mycosphaerellales</taxon>
        <taxon>Mycosphaerellaceae</taxon>
        <taxon>Dothistroma</taxon>
    </lineage>
</organism>
<dbReference type="Proteomes" id="UP000016933">
    <property type="component" value="Unassembled WGS sequence"/>
</dbReference>
<gene>
    <name evidence="9" type="ORF">DOTSEDRAFT_72117</name>
</gene>
<evidence type="ECO:0000256" key="4">
    <source>
        <dbReference type="ARBA" id="ARBA00023128"/>
    </source>
</evidence>
<proteinExistence type="inferred from homology"/>
<reference evidence="9 10" key="2">
    <citation type="journal article" date="2012" name="PLoS Pathog.">
        <title>Diverse lifestyles and strategies of plant pathogenesis encoded in the genomes of eighteen Dothideomycetes fungi.</title>
        <authorList>
            <person name="Ohm R.A."/>
            <person name="Feau N."/>
            <person name="Henrissat B."/>
            <person name="Schoch C.L."/>
            <person name="Horwitz B.A."/>
            <person name="Barry K.W."/>
            <person name="Condon B.J."/>
            <person name="Copeland A.C."/>
            <person name="Dhillon B."/>
            <person name="Glaser F."/>
            <person name="Hesse C.N."/>
            <person name="Kosti I."/>
            <person name="LaButti K."/>
            <person name="Lindquist E.A."/>
            <person name="Lucas S."/>
            <person name="Salamov A.A."/>
            <person name="Bradshaw R.E."/>
            <person name="Ciuffetti L."/>
            <person name="Hamelin R.C."/>
            <person name="Kema G.H.J."/>
            <person name="Lawrence C."/>
            <person name="Scott J.A."/>
            <person name="Spatafora J.W."/>
            <person name="Turgeon B.G."/>
            <person name="de Wit P.J.G.M."/>
            <person name="Zhong S."/>
            <person name="Goodwin S.B."/>
            <person name="Grigoriev I.V."/>
        </authorList>
    </citation>
    <scope>NUCLEOTIDE SEQUENCE [LARGE SCALE GENOMIC DNA]</scope>
    <source>
        <strain evidence="10">NZE10 / CBS 128990</strain>
    </source>
</reference>
<evidence type="ECO:0000313" key="10">
    <source>
        <dbReference type="Proteomes" id="UP000016933"/>
    </source>
</evidence>
<evidence type="ECO:0000256" key="7">
    <source>
        <dbReference type="ARBA" id="ARBA00035421"/>
    </source>
</evidence>
<name>N1PNQ0_DOTSN</name>
<feature type="compositionally biased region" description="Low complexity" evidence="8">
    <location>
        <begin position="41"/>
        <end position="54"/>
    </location>
</feature>
<keyword evidence="3" id="KW-0689">Ribosomal protein</keyword>
<protein>
    <recommendedName>
        <fullName evidence="6">Small ribosomal subunit protein mS23</fullName>
    </recommendedName>
    <alternativeName>
        <fullName evidence="7">37S ribosomal protein S25, mitochondrial</fullName>
    </alternativeName>
</protein>
<dbReference type="Pfam" id="PF13741">
    <property type="entry name" value="MRP-S25"/>
    <property type="match status" value="3"/>
</dbReference>
<keyword evidence="4" id="KW-0496">Mitochondrion</keyword>
<dbReference type="PANTHER" id="PTHR37799">
    <property type="entry name" value="37S RIBOSOMAL PROTEIN S25, MITOCHONDRIAL"/>
    <property type="match status" value="1"/>
</dbReference>
<evidence type="ECO:0000256" key="2">
    <source>
        <dbReference type="ARBA" id="ARBA00009864"/>
    </source>
</evidence>
<dbReference type="InterPro" id="IPR016939">
    <property type="entry name" value="Ribosomal_mS23_fun"/>
</dbReference>
<comment type="similarity">
    <text evidence="2">Belongs to the mitochondrion-specific ribosomal protein mS23 family.</text>
</comment>
<sequence length="286" mass="32707">MGRYNFAAQNVHKHASQLLQTKRVSTPPPWYQAIATTPPSTRLTRQPLQRRQQPGAKPPRKRSRLFQPLNLKYREDGLRWEYFNDHPWELARPRVILENDGRDLEKWDWSLPLDYSLNRPSPGMEDDFGRKMDKVWDENMSTQSARPINGEAVIQRQQYLLQQGLRTAQAYDQARKELYRHRHAKEVEVRVAREEALSTGAYFGPGPLEIGMELEDKAYEHWKVWAAKEIQSLKQLAGSAYTGVDENAGLEVQEPEEEGLQVSEVANEVPGSKGGQTARGGAAVHP</sequence>
<keyword evidence="10" id="KW-1185">Reference proteome</keyword>
<evidence type="ECO:0000256" key="3">
    <source>
        <dbReference type="ARBA" id="ARBA00022980"/>
    </source>
</evidence>